<reference evidence="1" key="1">
    <citation type="submission" date="2015-04" db="UniProtKB">
        <authorList>
            <consortium name="EnsemblPlants"/>
        </authorList>
    </citation>
    <scope>IDENTIFICATION</scope>
</reference>
<dbReference type="Proteomes" id="UP000026962">
    <property type="component" value="Chromosome 10"/>
</dbReference>
<dbReference type="STRING" id="4537.A0A0E0MAT3"/>
<protein>
    <recommendedName>
        <fullName evidence="3">Kinesin motor domain-containing protein</fullName>
    </recommendedName>
</protein>
<evidence type="ECO:0000313" key="1">
    <source>
        <dbReference type="EnsemblPlants" id="OPUNC10G17080.1"/>
    </source>
</evidence>
<dbReference type="Gramene" id="OPUNC10G17080.1">
    <property type="protein sequence ID" value="OPUNC10G17080.1"/>
    <property type="gene ID" value="OPUNC10G17080"/>
</dbReference>
<dbReference type="Gene3D" id="3.40.850.10">
    <property type="entry name" value="Kinesin motor domain"/>
    <property type="match status" value="1"/>
</dbReference>
<accession>A0A0E0MAT3</accession>
<keyword evidence="2" id="KW-1185">Reference proteome</keyword>
<dbReference type="InterPro" id="IPR036961">
    <property type="entry name" value="Kinesin_motor_dom_sf"/>
</dbReference>
<name>A0A0E0MAT3_ORYPU</name>
<evidence type="ECO:0000313" key="2">
    <source>
        <dbReference type="Proteomes" id="UP000026962"/>
    </source>
</evidence>
<reference evidence="1" key="2">
    <citation type="submission" date="2018-05" db="EMBL/GenBank/DDBJ databases">
        <title>OpunRS2 (Oryza punctata Reference Sequence Version 2).</title>
        <authorList>
            <person name="Zhang J."/>
            <person name="Kudrna D."/>
            <person name="Lee S."/>
            <person name="Talag J."/>
            <person name="Welchert J."/>
            <person name="Wing R.A."/>
        </authorList>
    </citation>
    <scope>NUCLEOTIDE SEQUENCE [LARGE SCALE GENOMIC DNA]</scope>
</reference>
<evidence type="ECO:0008006" key="3">
    <source>
        <dbReference type="Google" id="ProtNLM"/>
    </source>
</evidence>
<sequence>MFSLQRTCKQVEGILSIIDLAGSQGLEKSGVTGDRLKELQEFKVNLSFTAITRRRRKDIDACDHLTRRLLRTRDNIISPFCHSGELV</sequence>
<organism evidence="1">
    <name type="scientific">Oryza punctata</name>
    <name type="common">Red rice</name>
    <dbReference type="NCBI Taxonomy" id="4537"/>
    <lineage>
        <taxon>Eukaryota</taxon>
        <taxon>Viridiplantae</taxon>
        <taxon>Streptophyta</taxon>
        <taxon>Embryophyta</taxon>
        <taxon>Tracheophyta</taxon>
        <taxon>Spermatophyta</taxon>
        <taxon>Magnoliopsida</taxon>
        <taxon>Liliopsida</taxon>
        <taxon>Poales</taxon>
        <taxon>Poaceae</taxon>
        <taxon>BOP clade</taxon>
        <taxon>Oryzoideae</taxon>
        <taxon>Oryzeae</taxon>
        <taxon>Oryzinae</taxon>
        <taxon>Oryza</taxon>
    </lineage>
</organism>
<dbReference type="HOGENOM" id="CLU_2487282_0_0_1"/>
<proteinExistence type="predicted"/>
<dbReference type="EnsemblPlants" id="OPUNC10G17080.1">
    <property type="protein sequence ID" value="OPUNC10G17080.1"/>
    <property type="gene ID" value="OPUNC10G17080"/>
</dbReference>
<dbReference type="AlphaFoldDB" id="A0A0E0MAT3"/>